<keyword evidence="4" id="KW-0378">Hydrolase</keyword>
<evidence type="ECO:0000313" key="5">
    <source>
        <dbReference type="Proteomes" id="UP000266918"/>
    </source>
</evidence>
<organism evidence="4 5">
    <name type="scientific">Streptococcus sanguinis</name>
    <dbReference type="NCBI Taxonomy" id="1305"/>
    <lineage>
        <taxon>Bacteria</taxon>
        <taxon>Bacillati</taxon>
        <taxon>Bacillota</taxon>
        <taxon>Bacilli</taxon>
        <taxon>Lactobacillales</taxon>
        <taxon>Streptococcaceae</taxon>
        <taxon>Streptococcus</taxon>
    </lineage>
</organism>
<evidence type="ECO:0000313" key="4">
    <source>
        <dbReference type="EMBL" id="VDY72630.1"/>
    </source>
</evidence>
<keyword evidence="1" id="KW-0472">Membrane</keyword>
<evidence type="ECO:0000259" key="3">
    <source>
        <dbReference type="Pfam" id="PF00144"/>
    </source>
</evidence>
<proteinExistence type="predicted"/>
<dbReference type="PANTHER" id="PTHR46825:SF9">
    <property type="entry name" value="BETA-LACTAMASE-RELATED DOMAIN-CONTAINING PROTEIN"/>
    <property type="match status" value="1"/>
</dbReference>
<dbReference type="GO" id="GO:0009002">
    <property type="term" value="F:serine-type D-Ala-D-Ala carboxypeptidase activity"/>
    <property type="evidence" value="ECO:0007669"/>
    <property type="project" value="UniProtKB-EC"/>
</dbReference>
<feature type="transmembrane region" description="Helical" evidence="1">
    <location>
        <begin position="566"/>
        <end position="588"/>
    </location>
</feature>
<dbReference type="Pfam" id="PF00144">
    <property type="entry name" value="Beta-lactamase"/>
    <property type="match status" value="1"/>
</dbReference>
<name>A0AAJ5TB87_STRSA</name>
<feature type="signal peptide" evidence="2">
    <location>
        <begin position="1"/>
        <end position="25"/>
    </location>
</feature>
<feature type="transmembrane region" description="Helical" evidence="1">
    <location>
        <begin position="535"/>
        <end position="554"/>
    </location>
</feature>
<dbReference type="EC" id="3.4.16.4" evidence="4"/>
<feature type="transmembrane region" description="Helical" evidence="1">
    <location>
        <begin position="503"/>
        <end position="523"/>
    </location>
</feature>
<keyword evidence="2" id="KW-0732">Signal</keyword>
<accession>A0AAJ5TB87</accession>
<dbReference type="AlphaFoldDB" id="A0AAJ5TB87"/>
<sequence>MKKSFILTLLTIITLGLFQPATALAEEAQKLPSGIKRDQIGQKIQDYVKKYEKTTAGMATAVFDKDGTIYKGNFGYMNKEKGVKADDSSVFEWGSVTKLTVWLSVMQLWEQGKINLEEDIRTYLPDGFLKTLRYDKPITMLDLMNHQAGFEEGAHAAYLENKGQTIEEILSVSQPTQIFEPGTTTAYSNFGAGLASYIVERISGQRFSNYVHEHIFQPLDMNQTAILPGFADNNYVREKRKKAQSYDTEGNSLGSAYFDFGLYSVGQAASSPEDFQKFGQALLKQEKLFQRSETWKTLYTATSTFPGTDRLLNAHGFMVEEYGTVVLGHGGNSTGYSSYILLDLKNGIGLTVMTNQKGEDIYNVLMPELVFGSKKKTDKATFENFKPGYYRSARYFETGPLSVARTLFYTSYVPKSMDNPQLNQNYAVLSHEGGQEKITSTTGDTLKISDTEIYKDYAMYFLAVAGVVYALINLFISGVAGLVRSLKKMPSKMPKALRIWNTLTSLTVLATGANFALLFLAMTSGNISFVAPWRYTIFAGLGLILGGCLVYPLLTKAKKGLGKGSVFLTVMTSLSALAIVANILYWSLYQWWAL</sequence>
<keyword evidence="1" id="KW-0812">Transmembrane</keyword>
<dbReference type="SUPFAM" id="SSF56601">
    <property type="entry name" value="beta-lactamase/transpeptidase-like"/>
    <property type="match status" value="1"/>
</dbReference>
<keyword evidence="1" id="KW-1133">Transmembrane helix</keyword>
<dbReference type="RefSeq" id="WP_125332594.1">
    <property type="nucleotide sequence ID" value="NZ_CP076611.1"/>
</dbReference>
<evidence type="ECO:0000256" key="1">
    <source>
        <dbReference type="SAM" id="Phobius"/>
    </source>
</evidence>
<dbReference type="InterPro" id="IPR001466">
    <property type="entry name" value="Beta-lactam-related"/>
</dbReference>
<keyword evidence="4" id="KW-0645">Protease</keyword>
<dbReference type="Proteomes" id="UP000266918">
    <property type="component" value="Chromosome"/>
</dbReference>
<evidence type="ECO:0000256" key="2">
    <source>
        <dbReference type="SAM" id="SignalP"/>
    </source>
</evidence>
<keyword evidence="4" id="KW-0121">Carboxypeptidase</keyword>
<reference evidence="4 5" key="1">
    <citation type="submission" date="2018-12" db="EMBL/GenBank/DDBJ databases">
        <authorList>
            <consortium name="Pathogen Informatics"/>
        </authorList>
    </citation>
    <scope>NUCLEOTIDE SEQUENCE [LARGE SCALE GENOMIC DNA]</scope>
    <source>
        <strain evidence="5">NCTC 10904</strain>
    </source>
</reference>
<dbReference type="EMBL" id="LR134002">
    <property type="protein sequence ID" value="VDY72630.1"/>
    <property type="molecule type" value="Genomic_DNA"/>
</dbReference>
<feature type="domain" description="Beta-lactamase-related" evidence="3">
    <location>
        <begin position="47"/>
        <end position="359"/>
    </location>
</feature>
<dbReference type="PANTHER" id="PTHR46825">
    <property type="entry name" value="D-ALANYL-D-ALANINE-CARBOXYPEPTIDASE/ENDOPEPTIDASE AMPH"/>
    <property type="match status" value="1"/>
</dbReference>
<feature type="transmembrane region" description="Helical" evidence="1">
    <location>
        <begin position="457"/>
        <end position="483"/>
    </location>
</feature>
<dbReference type="InterPro" id="IPR012338">
    <property type="entry name" value="Beta-lactam/transpept-like"/>
</dbReference>
<dbReference type="InterPro" id="IPR050491">
    <property type="entry name" value="AmpC-like"/>
</dbReference>
<gene>
    <name evidence="4" type="ORF">NCTC10904_01915</name>
</gene>
<feature type="chain" id="PRO_5042466906" evidence="2">
    <location>
        <begin position="26"/>
        <end position="594"/>
    </location>
</feature>
<protein>
    <submittedName>
        <fullName evidence="4">FmtA-like protein</fullName>
        <ecNumber evidence="4">3.4.16.4</ecNumber>
    </submittedName>
</protein>
<dbReference type="Gene3D" id="3.40.710.10">
    <property type="entry name" value="DD-peptidase/beta-lactamase superfamily"/>
    <property type="match status" value="1"/>
</dbReference>